<evidence type="ECO:0000313" key="10">
    <source>
        <dbReference type="EMBL" id="TKC34127.1"/>
    </source>
</evidence>
<keyword evidence="6" id="KW-0393">Immunoglobulin domain</keyword>
<evidence type="ECO:0000256" key="5">
    <source>
        <dbReference type="ARBA" id="ARBA00023157"/>
    </source>
</evidence>
<gene>
    <name evidence="10" type="ORF">EI555_000660</name>
</gene>
<dbReference type="SUPFAM" id="SSF48726">
    <property type="entry name" value="Immunoglobulin"/>
    <property type="match status" value="2"/>
</dbReference>
<dbReference type="InterPro" id="IPR013783">
    <property type="entry name" value="Ig-like_fold"/>
</dbReference>
<dbReference type="SUPFAM" id="SSF75011">
    <property type="entry name" value="3-carboxy-cis,cis-mucoante lactonizing enzyme"/>
    <property type="match status" value="1"/>
</dbReference>
<dbReference type="InterPro" id="IPR007110">
    <property type="entry name" value="Ig-like_dom"/>
</dbReference>
<dbReference type="PROSITE" id="PS50222">
    <property type="entry name" value="EF_HAND_2"/>
    <property type="match status" value="1"/>
</dbReference>
<dbReference type="InterPro" id="IPR002048">
    <property type="entry name" value="EF_hand_dom"/>
</dbReference>
<feature type="region of interest" description="Disordered" evidence="7">
    <location>
        <begin position="257"/>
        <end position="280"/>
    </location>
</feature>
<feature type="non-terminal residue" evidence="10">
    <location>
        <position position="1"/>
    </location>
</feature>
<evidence type="ECO:0000259" key="8">
    <source>
        <dbReference type="PROSITE" id="PS50222"/>
    </source>
</evidence>
<dbReference type="PANTHER" id="PTHR12231">
    <property type="entry name" value="CTX-RELATED TYPE I TRANSMEMBRANE PROTEIN"/>
    <property type="match status" value="1"/>
</dbReference>
<feature type="domain" description="Ig-like" evidence="9">
    <location>
        <begin position="508"/>
        <end position="638"/>
    </location>
</feature>
<feature type="domain" description="EF-hand" evidence="8">
    <location>
        <begin position="120"/>
        <end position="155"/>
    </location>
</feature>
<evidence type="ECO:0000259" key="9">
    <source>
        <dbReference type="PROSITE" id="PS50835"/>
    </source>
</evidence>
<feature type="region of interest" description="Disordered" evidence="7">
    <location>
        <begin position="1"/>
        <end position="23"/>
    </location>
</feature>
<dbReference type="SMART" id="SM00409">
    <property type="entry name" value="IG"/>
    <property type="match status" value="2"/>
</dbReference>
<feature type="compositionally biased region" description="Basic and acidic residues" evidence="7">
    <location>
        <begin position="266"/>
        <end position="278"/>
    </location>
</feature>
<dbReference type="FunFam" id="2.60.40.10:FF:000653">
    <property type="entry name" value="Follistatin like 4"/>
    <property type="match status" value="1"/>
</dbReference>
<feature type="domain" description="Ig-like" evidence="9">
    <location>
        <begin position="641"/>
        <end position="726"/>
    </location>
</feature>
<dbReference type="InterPro" id="IPR015943">
    <property type="entry name" value="WD40/YVTN_repeat-like_dom_sf"/>
</dbReference>
<keyword evidence="4" id="KW-0106">Calcium</keyword>
<dbReference type="SUPFAM" id="SSF47473">
    <property type="entry name" value="EF-hand"/>
    <property type="match status" value="1"/>
</dbReference>
<keyword evidence="3" id="KW-0677">Repeat</keyword>
<dbReference type="InterPro" id="IPR003599">
    <property type="entry name" value="Ig_sub"/>
</dbReference>
<reference evidence="11" key="1">
    <citation type="journal article" date="2019" name="IScience">
        <title>Narwhal Genome Reveals Long-Term Low Genetic Diversity despite Current Large Abundance Size.</title>
        <authorList>
            <person name="Westbury M.V."/>
            <person name="Petersen B."/>
            <person name="Garde E."/>
            <person name="Heide-Jorgensen M.P."/>
            <person name="Lorenzen E.D."/>
        </authorList>
    </citation>
    <scope>NUCLEOTIDE SEQUENCE [LARGE SCALE GENOMIC DNA]</scope>
</reference>
<dbReference type="Gene3D" id="2.130.10.10">
    <property type="entry name" value="YVTN repeat-like/Quinoprotein amine dehydrogenase"/>
    <property type="match status" value="1"/>
</dbReference>
<dbReference type="EMBL" id="RWIC01002050">
    <property type="protein sequence ID" value="TKC34127.1"/>
    <property type="molecule type" value="Genomic_DNA"/>
</dbReference>
<accession>A0A4U1EEM4</accession>
<dbReference type="GO" id="GO:0005509">
    <property type="term" value="F:calcium ion binding"/>
    <property type="evidence" value="ECO:0007669"/>
    <property type="project" value="InterPro"/>
</dbReference>
<dbReference type="CDD" id="cd05736">
    <property type="entry name" value="IgI_2_Follistatin_like"/>
    <property type="match status" value="1"/>
</dbReference>
<dbReference type="Proteomes" id="UP000308365">
    <property type="component" value="Unassembled WGS sequence"/>
</dbReference>
<dbReference type="Gene3D" id="2.60.40.10">
    <property type="entry name" value="Immunoglobulins"/>
    <property type="match status" value="2"/>
</dbReference>
<protein>
    <recommendedName>
        <fullName evidence="12">Follistatin-related protein 4</fullName>
    </recommendedName>
</protein>
<dbReference type="Pfam" id="PF13202">
    <property type="entry name" value="EF-hand_5"/>
    <property type="match status" value="1"/>
</dbReference>
<keyword evidence="2" id="KW-0732">Signal</keyword>
<evidence type="ECO:0000256" key="2">
    <source>
        <dbReference type="ARBA" id="ARBA00022729"/>
    </source>
</evidence>
<evidence type="ECO:0000256" key="7">
    <source>
        <dbReference type="SAM" id="MobiDB-lite"/>
    </source>
</evidence>
<dbReference type="PROSITE" id="PS00018">
    <property type="entry name" value="EF_HAND_1"/>
    <property type="match status" value="2"/>
</dbReference>
<keyword evidence="1" id="KW-0479">Metal-binding</keyword>
<evidence type="ECO:0000256" key="6">
    <source>
        <dbReference type="ARBA" id="ARBA00023319"/>
    </source>
</evidence>
<evidence type="ECO:0008006" key="12">
    <source>
        <dbReference type="Google" id="ProtNLM"/>
    </source>
</evidence>
<dbReference type="InterPro" id="IPR036179">
    <property type="entry name" value="Ig-like_dom_sf"/>
</dbReference>
<evidence type="ECO:0000256" key="4">
    <source>
        <dbReference type="ARBA" id="ARBA00022837"/>
    </source>
</evidence>
<dbReference type="AlphaFoldDB" id="A0A4U1EEM4"/>
<comment type="caution">
    <text evidence="10">The sequence shown here is derived from an EMBL/GenBank/DDBJ whole genome shotgun (WGS) entry which is preliminary data.</text>
</comment>
<dbReference type="PANTHER" id="PTHR12231:SF253">
    <property type="entry name" value="DPR-INTERACTING PROTEIN ETA, ISOFORM B-RELATED"/>
    <property type="match status" value="1"/>
</dbReference>
<dbReference type="SMART" id="SM00408">
    <property type="entry name" value="IGc2"/>
    <property type="match status" value="2"/>
</dbReference>
<proteinExistence type="predicted"/>
<dbReference type="PROSITE" id="PS50835">
    <property type="entry name" value="IG_LIKE"/>
    <property type="match status" value="2"/>
</dbReference>
<sequence length="1135" mass="124347">IRQRGGHSWDGRPYDEGEQGAGQAISQRVNLMRVSASANPTAVFGKRTEQTVMRLRVGTEMKPGPRGLLLASFLGPDSSTAQGNPCTMANYARLKKALLALQTRLQPLHEGDSRQDPASQKRLLVESLFKDVDVDGDGHLSRSELAQHMLKEQGLEEDFLGCSPGDLLRFDDDNKDGLLTLHEFYTAFQRYLSFSYESNVLHAKEVFAQLAALERALSITGKARLRLGSPFSFISPVMTVKMIKLCDSATQDLPGHYHSAGPACGPDKEQSAGERRGEGSAYMGTATNRAGRCKEEAPGQGGDWDSNALRSKMGTWEVSPLTEENMFRFWVGGKLLTAVCSKPRVPASAHTGLDGDTVMYGRFQREWPGQQLSLRSLQRMGWKAVSNPLDPVPRTVVDPEGAENPQGRSSQSLCLAVVEPEGLSWGLQKTRCQLLPLLLLEHPSPKLCLVVPNPIWPGPQRPLLEEKDEGQATECLQRRKGFGAQDQTLVHLLSLHLLCEVVQLSLAPEERVSVATVTVGLSTVLTCAVRGDLRPPIVWKRNGLALNFLDLEDINAAGQESTYAGVPGRARNPQAMHCVPVVSMPSLGPCSAQTALCHDFGEDDSLYITKVTTIHMGNYTCHASGYEQLFQTHVLQVNVPPVIRVYPETQAQEPGVAASLRCHAEGIPMPRITWLKNGMDVSTQMSKQLSLLANGSELHIGSVRYEDTGAYTCIAKNEVGVDEDISSLFIEDSARKTRLSVGNMFYIFSDDGIIILHPVDCEIQRHLKPTEKIFMSYEEICPQREGGTSQPCQWASAVNVRHRYIYVAQPALSRVLVVDVQAQKVLQSIGVDPLPAKLSYDKSHDQVWVLSWGNVHKSQPSLQVITEASTGQGQHLIRTPFAGVDDFFIPPTNLIINHVRFGFIFNNSDPAVHKVDLETLMLLKTIRLQSHGCLPQAMAHTHLGGYFFIQCRQHSSSPAAPQLLLDSVTDAVVGPNGHVTGTPHTSPDGRFLVSAASSSPQLHVQEITLRGEIQTLYDLKVSQGVSDVAFQPSFTQGDQYYVYATLETEPDLLFLELSTGKTGMLKGLKEPPAPAGPARAWAGPRRIVRDSGLFGQYLLTPARESLFLINARQNAPRCEVAGVKGGTTVVWVGEV</sequence>
<name>A0A4U1EEM4_MONMO</name>
<dbReference type="InterPro" id="IPR018247">
    <property type="entry name" value="EF_Hand_1_Ca_BS"/>
</dbReference>
<keyword evidence="5" id="KW-1015">Disulfide bond</keyword>
<evidence type="ECO:0000256" key="3">
    <source>
        <dbReference type="ARBA" id="ARBA00022737"/>
    </source>
</evidence>
<dbReference type="Pfam" id="PF13927">
    <property type="entry name" value="Ig_3"/>
    <property type="match status" value="1"/>
</dbReference>
<dbReference type="InterPro" id="IPR051170">
    <property type="entry name" value="Neural/epithelial_adhesion"/>
</dbReference>
<evidence type="ECO:0000313" key="11">
    <source>
        <dbReference type="Proteomes" id="UP000308365"/>
    </source>
</evidence>
<organism evidence="10 11">
    <name type="scientific">Monodon monoceros</name>
    <name type="common">Narwhal</name>
    <name type="synonym">Ceratodon monodon</name>
    <dbReference type="NCBI Taxonomy" id="40151"/>
    <lineage>
        <taxon>Eukaryota</taxon>
        <taxon>Metazoa</taxon>
        <taxon>Chordata</taxon>
        <taxon>Craniata</taxon>
        <taxon>Vertebrata</taxon>
        <taxon>Euteleostomi</taxon>
        <taxon>Mammalia</taxon>
        <taxon>Eutheria</taxon>
        <taxon>Laurasiatheria</taxon>
        <taxon>Artiodactyla</taxon>
        <taxon>Whippomorpha</taxon>
        <taxon>Cetacea</taxon>
        <taxon>Odontoceti</taxon>
        <taxon>Monodontidae</taxon>
        <taxon>Monodon</taxon>
    </lineage>
</organism>
<dbReference type="InterPro" id="IPR011992">
    <property type="entry name" value="EF-hand-dom_pair"/>
</dbReference>
<evidence type="ECO:0000256" key="1">
    <source>
        <dbReference type="ARBA" id="ARBA00022723"/>
    </source>
</evidence>
<dbReference type="Gene3D" id="1.10.238.10">
    <property type="entry name" value="EF-hand"/>
    <property type="match status" value="1"/>
</dbReference>
<dbReference type="InterPro" id="IPR003598">
    <property type="entry name" value="Ig_sub2"/>
</dbReference>